<evidence type="ECO:0000313" key="10">
    <source>
        <dbReference type="Proteomes" id="UP000729913"/>
    </source>
</evidence>
<evidence type="ECO:0000256" key="7">
    <source>
        <dbReference type="ARBA" id="ARBA00049568"/>
    </source>
</evidence>
<comment type="catalytic activity">
    <reaction evidence="6">
        <text>1-dodecanoylglycerol + H2O = dodecanoate + glycerol + H(+)</text>
        <dbReference type="Rhea" id="RHEA:44316"/>
        <dbReference type="ChEBI" id="CHEBI:15377"/>
        <dbReference type="ChEBI" id="CHEBI:15378"/>
        <dbReference type="ChEBI" id="CHEBI:17754"/>
        <dbReference type="ChEBI" id="CHEBI:18262"/>
        <dbReference type="ChEBI" id="CHEBI:75539"/>
    </reaction>
</comment>
<dbReference type="GO" id="GO:0031966">
    <property type="term" value="C:mitochondrial membrane"/>
    <property type="evidence" value="ECO:0007669"/>
    <property type="project" value="UniProtKB-SubCell"/>
</dbReference>
<evidence type="ECO:0000256" key="3">
    <source>
        <dbReference type="ARBA" id="ARBA00037797"/>
    </source>
</evidence>
<evidence type="ECO:0000256" key="5">
    <source>
        <dbReference type="ARBA" id="ARBA00046308"/>
    </source>
</evidence>
<dbReference type="InterPro" id="IPR000073">
    <property type="entry name" value="AB_hydrolase_1"/>
</dbReference>
<evidence type="ECO:0000256" key="6">
    <source>
        <dbReference type="ARBA" id="ARBA00047662"/>
    </source>
</evidence>
<evidence type="ECO:0000256" key="2">
    <source>
        <dbReference type="ARBA" id="ARBA00013254"/>
    </source>
</evidence>
<dbReference type="EC" id="3.1.1.23" evidence="2"/>
<evidence type="ECO:0000259" key="8">
    <source>
        <dbReference type="Pfam" id="PF12697"/>
    </source>
</evidence>
<dbReference type="AlphaFoldDB" id="A0A8J5QSN4"/>
<keyword evidence="10" id="KW-1185">Reference proteome</keyword>
<dbReference type="Pfam" id="PF12697">
    <property type="entry name" value="Abhydrolase_6"/>
    <property type="match status" value="1"/>
</dbReference>
<dbReference type="InterPro" id="IPR050266">
    <property type="entry name" value="AB_hydrolase_sf"/>
</dbReference>
<accession>A0A8J5QSN4</accession>
<proteinExistence type="predicted"/>
<reference evidence="9" key="1">
    <citation type="submission" date="2020-03" db="EMBL/GenBank/DDBJ databases">
        <authorList>
            <person name="Chebbi M.A."/>
            <person name="Drezen J.M."/>
        </authorList>
    </citation>
    <scope>NUCLEOTIDE SEQUENCE</scope>
    <source>
        <tissue evidence="9">Whole body</tissue>
    </source>
</reference>
<comment type="caution">
    <text evidence="9">The sequence shown here is derived from an EMBL/GenBank/DDBJ whole genome shotgun (WGS) entry which is preliminary data.</text>
</comment>
<sequence>MEVSMESDFNVENSFTQMIEDKFNHMLESSNLNDDNTADIATQLQKNTDCIGFVQEENSSEIITEKETTEFTINLIENFEEIVYSDFTSLVAKNMIDEKRLIFDIDSHDKPSLQKNDKIEKFHSTVTLNENVTSKFDDTSKCSDNKKTSKLKLKQKLEESKNGEKEKNVEELIQSCKESLTELTISKKIRKPTIVFLHGFGSSAEIFENQLQYFSMMGYPCIAPDLLGHGMSSVPDKKCDYHFDKLLNDLEEVLYHYAFKFGQKCVLVAHNYGCSLATALANKYTHEIHRLVLISGGGPIPLVSPTKEGAYHCCLRIILSPLLMCGFRRDILYATRGRQHPYCGSEQENQWPFHMKYVLDGMSWPEGDYLFHRRVCVPTLLIHGLKDDKVSLVQECQMERTMPKANLEAISRAGHLPMIDTPNQVNHMIHCFINLLSKKT</sequence>
<dbReference type="PANTHER" id="PTHR43798:SF5">
    <property type="entry name" value="MONOACYLGLYCEROL LIPASE ABHD6"/>
    <property type="match status" value="1"/>
</dbReference>
<dbReference type="PANTHER" id="PTHR43798">
    <property type="entry name" value="MONOACYLGLYCEROL LIPASE"/>
    <property type="match status" value="1"/>
</dbReference>
<dbReference type="Proteomes" id="UP000729913">
    <property type="component" value="Unassembled WGS sequence"/>
</dbReference>
<dbReference type="GO" id="GO:0046464">
    <property type="term" value="P:acylglycerol catabolic process"/>
    <property type="evidence" value="ECO:0007669"/>
    <property type="project" value="TreeGrafter"/>
</dbReference>
<comment type="function">
    <text evidence="7">Lipase that preferentially hydrolysis medium-chain saturated monoacylglycerols including 2-arachidonoylglycerol. Through 2-arachidonoylglycerol degradation may regulate endocannabinoid signaling pathways. Also has a lysophosphatidyl lipase activity with a preference for lysophosphatidylglycerol among other lysophospholipids. Also able to degrade bis(monoacylglycero)phosphate (BMP) and constitutes the major enzyme for BMP catabolism. BMP, also known as lysobisphosphatidic acid, is enriched in late endosomes and lysosomes and plays a key role in the formation of intraluminal vesicles and in lipid sorting.</text>
</comment>
<organism evidence="9 10">
    <name type="scientific">Cotesia typhae</name>
    <dbReference type="NCBI Taxonomy" id="2053667"/>
    <lineage>
        <taxon>Eukaryota</taxon>
        <taxon>Metazoa</taxon>
        <taxon>Ecdysozoa</taxon>
        <taxon>Arthropoda</taxon>
        <taxon>Hexapoda</taxon>
        <taxon>Insecta</taxon>
        <taxon>Pterygota</taxon>
        <taxon>Neoptera</taxon>
        <taxon>Endopterygota</taxon>
        <taxon>Hymenoptera</taxon>
        <taxon>Apocrita</taxon>
        <taxon>Ichneumonoidea</taxon>
        <taxon>Braconidae</taxon>
        <taxon>Microgastrinae</taxon>
        <taxon>Cotesia</taxon>
    </lineage>
</organism>
<dbReference type="OrthoDB" id="428974at2759"/>
<evidence type="ECO:0000256" key="1">
    <source>
        <dbReference type="ARBA" id="ARBA00001613"/>
    </source>
</evidence>
<protein>
    <recommendedName>
        <fullName evidence="2">acylglycerol lipase</fullName>
        <ecNumber evidence="2">3.1.1.23</ecNumber>
    </recommendedName>
</protein>
<gene>
    <name evidence="9" type="ORF">G9C98_001506</name>
</gene>
<dbReference type="EMBL" id="JAAOIC020000027">
    <property type="protein sequence ID" value="KAG8039988.1"/>
    <property type="molecule type" value="Genomic_DNA"/>
</dbReference>
<evidence type="ECO:0000256" key="4">
    <source>
        <dbReference type="ARBA" id="ARBA00037874"/>
    </source>
</evidence>
<name>A0A8J5QSN4_9HYME</name>
<dbReference type="GO" id="GO:0031902">
    <property type="term" value="C:late endosome membrane"/>
    <property type="evidence" value="ECO:0007669"/>
    <property type="project" value="UniProtKB-SubCell"/>
</dbReference>
<dbReference type="GO" id="GO:0047372">
    <property type="term" value="F:monoacylglycerol lipase activity"/>
    <property type="evidence" value="ECO:0007669"/>
    <property type="project" value="UniProtKB-EC"/>
</dbReference>
<evidence type="ECO:0000313" key="9">
    <source>
        <dbReference type="EMBL" id="KAG8039988.1"/>
    </source>
</evidence>
<reference evidence="9" key="2">
    <citation type="submission" date="2021-04" db="EMBL/GenBank/DDBJ databases">
        <title>Genome-wide patterns of bracovirus chromosomal integration into multiple host tissues during parasitism.</title>
        <authorList>
            <person name="Chebbi M.A.C."/>
        </authorList>
    </citation>
    <scope>NUCLEOTIDE SEQUENCE</scope>
    <source>
        <tissue evidence="9">Whole body</tissue>
    </source>
</reference>
<comment type="subcellular location">
    <subcellularLocation>
        <location evidence="3">Late endosome membrane</location>
        <topology evidence="3">Single-pass type II membrane protein</topology>
    </subcellularLocation>
    <subcellularLocation>
        <location evidence="4">Lysosome membrane</location>
        <topology evidence="4">Single-pass type II membrane protein</topology>
    </subcellularLocation>
    <subcellularLocation>
        <location evidence="5">Mitochondrion membrane</location>
        <topology evidence="5">Single-pass type II membrane protein</topology>
    </subcellularLocation>
</comment>
<feature type="domain" description="AB hydrolase-1" evidence="8">
    <location>
        <begin position="194"/>
        <end position="425"/>
    </location>
</feature>
<comment type="catalytic activity">
    <reaction evidence="1">
        <text>Hydrolyzes glycerol monoesters of long-chain fatty acids.</text>
        <dbReference type="EC" id="3.1.1.23"/>
    </reaction>
</comment>
<dbReference type="GO" id="GO:0005765">
    <property type="term" value="C:lysosomal membrane"/>
    <property type="evidence" value="ECO:0007669"/>
    <property type="project" value="UniProtKB-SubCell"/>
</dbReference>